<dbReference type="SUPFAM" id="SSF81342">
    <property type="entry name" value="Transmembrane di-heme cytochromes"/>
    <property type="match status" value="1"/>
</dbReference>
<sequence length="203" mass="21916">MDAASSEPTHKAAQPQAGARYATMAQALHWLTAALVFATLALAWVMYNMPDNAPTRGLLFTLHKSFGITIFALVVARLVWRARHGVPDLKAPAWMRAAAAASHGLLYLTLLALPLSGYIMSAATGRPISFFGVLDLPGFAEKTESTMDAAFLAHVGFLQWALYALLLLHVGAAIWHEAVRRDGALERMLPAQRDGAPTMPPKS</sequence>
<evidence type="ECO:0000256" key="4">
    <source>
        <dbReference type="ARBA" id="ARBA00022475"/>
    </source>
</evidence>
<feature type="transmembrane region" description="Helical" evidence="13">
    <location>
        <begin position="59"/>
        <end position="80"/>
    </location>
</feature>
<evidence type="ECO:0000256" key="8">
    <source>
        <dbReference type="ARBA" id="ARBA00022982"/>
    </source>
</evidence>
<dbReference type="GO" id="GO:0020037">
    <property type="term" value="F:heme binding"/>
    <property type="evidence" value="ECO:0007669"/>
    <property type="project" value="TreeGrafter"/>
</dbReference>
<keyword evidence="3" id="KW-0813">Transport</keyword>
<keyword evidence="5" id="KW-0349">Heme</keyword>
<feature type="transmembrane region" description="Helical" evidence="13">
    <location>
        <begin position="149"/>
        <end position="175"/>
    </location>
</feature>
<dbReference type="GO" id="GO:0009055">
    <property type="term" value="F:electron transfer activity"/>
    <property type="evidence" value="ECO:0007669"/>
    <property type="project" value="InterPro"/>
</dbReference>
<comment type="similarity">
    <text evidence="12">Belongs to the cytochrome b561 family.</text>
</comment>
<evidence type="ECO:0000256" key="1">
    <source>
        <dbReference type="ARBA" id="ARBA00001970"/>
    </source>
</evidence>
<keyword evidence="11 13" id="KW-0472">Membrane</keyword>
<dbReference type="EMBL" id="FYDG01000003">
    <property type="protein sequence ID" value="SNB69113.1"/>
    <property type="molecule type" value="Genomic_DNA"/>
</dbReference>
<evidence type="ECO:0000313" key="15">
    <source>
        <dbReference type="EMBL" id="SNB69113.1"/>
    </source>
</evidence>
<reference evidence="16" key="1">
    <citation type="submission" date="2017-06" db="EMBL/GenBank/DDBJ databases">
        <authorList>
            <person name="Varghese N."/>
            <person name="Submissions S."/>
        </authorList>
    </citation>
    <scope>NUCLEOTIDE SEQUENCE [LARGE SCALE GENOMIC DNA]</scope>
    <source>
        <strain evidence="16">DSM 137</strain>
    </source>
</reference>
<dbReference type="PANTHER" id="PTHR30529">
    <property type="entry name" value="CYTOCHROME B561"/>
    <property type="match status" value="1"/>
</dbReference>
<evidence type="ECO:0000256" key="9">
    <source>
        <dbReference type="ARBA" id="ARBA00022989"/>
    </source>
</evidence>
<dbReference type="InterPro" id="IPR016174">
    <property type="entry name" value="Di-haem_cyt_TM"/>
</dbReference>
<evidence type="ECO:0000256" key="5">
    <source>
        <dbReference type="ARBA" id="ARBA00022617"/>
    </source>
</evidence>
<keyword evidence="7" id="KW-0479">Metal-binding</keyword>
<dbReference type="Proteomes" id="UP000198418">
    <property type="component" value="Unassembled WGS sequence"/>
</dbReference>
<feature type="domain" description="Cytochrome b561 bacterial/Ni-hydrogenase" evidence="14">
    <location>
        <begin position="20"/>
        <end position="190"/>
    </location>
</feature>
<dbReference type="InterPro" id="IPR011577">
    <property type="entry name" value="Cyt_b561_bac/Ni-Hgenase"/>
</dbReference>
<keyword evidence="6 13" id="KW-0812">Transmembrane</keyword>
<keyword evidence="10" id="KW-0408">Iron</keyword>
<evidence type="ECO:0000259" key="14">
    <source>
        <dbReference type="Pfam" id="PF01292"/>
    </source>
</evidence>
<dbReference type="InterPro" id="IPR052168">
    <property type="entry name" value="Cytochrome_b561_oxidase"/>
</dbReference>
<gene>
    <name evidence="15" type="ORF">SAMN06265338_103165</name>
</gene>
<dbReference type="GO" id="GO:0022904">
    <property type="term" value="P:respiratory electron transport chain"/>
    <property type="evidence" value="ECO:0007669"/>
    <property type="project" value="InterPro"/>
</dbReference>
<feature type="transmembrane region" description="Helical" evidence="13">
    <location>
        <begin position="27"/>
        <end position="47"/>
    </location>
</feature>
<name>A0A212RA92_RHOAC</name>
<evidence type="ECO:0000256" key="13">
    <source>
        <dbReference type="SAM" id="Phobius"/>
    </source>
</evidence>
<evidence type="ECO:0000256" key="7">
    <source>
        <dbReference type="ARBA" id="ARBA00022723"/>
    </source>
</evidence>
<comment type="subcellular location">
    <subcellularLocation>
        <location evidence="2">Cell membrane</location>
        <topology evidence="2">Multi-pass membrane protein</topology>
    </subcellularLocation>
</comment>
<evidence type="ECO:0000256" key="6">
    <source>
        <dbReference type="ARBA" id="ARBA00022692"/>
    </source>
</evidence>
<dbReference type="AlphaFoldDB" id="A0A212RA92"/>
<evidence type="ECO:0000313" key="16">
    <source>
        <dbReference type="Proteomes" id="UP000198418"/>
    </source>
</evidence>
<protein>
    <submittedName>
        <fullName evidence="15">Cytochrome b561</fullName>
    </submittedName>
</protein>
<evidence type="ECO:0000256" key="3">
    <source>
        <dbReference type="ARBA" id="ARBA00022448"/>
    </source>
</evidence>
<evidence type="ECO:0000256" key="12">
    <source>
        <dbReference type="ARBA" id="ARBA00037975"/>
    </source>
</evidence>
<accession>A0A212RA92</accession>
<comment type="cofactor">
    <cofactor evidence="1">
        <name>heme b</name>
        <dbReference type="ChEBI" id="CHEBI:60344"/>
    </cofactor>
</comment>
<dbReference type="OrthoDB" id="1247465at2"/>
<dbReference type="GO" id="GO:0046872">
    <property type="term" value="F:metal ion binding"/>
    <property type="evidence" value="ECO:0007669"/>
    <property type="project" value="UniProtKB-KW"/>
</dbReference>
<evidence type="ECO:0000256" key="2">
    <source>
        <dbReference type="ARBA" id="ARBA00004651"/>
    </source>
</evidence>
<proteinExistence type="inferred from homology"/>
<dbReference type="Pfam" id="PF01292">
    <property type="entry name" value="Ni_hydr_CYTB"/>
    <property type="match status" value="1"/>
</dbReference>
<keyword evidence="16" id="KW-1185">Reference proteome</keyword>
<keyword evidence="9 13" id="KW-1133">Transmembrane helix</keyword>
<evidence type="ECO:0000256" key="11">
    <source>
        <dbReference type="ARBA" id="ARBA00023136"/>
    </source>
</evidence>
<keyword evidence="8" id="KW-0249">Electron transport</keyword>
<keyword evidence="4" id="KW-1003">Cell membrane</keyword>
<dbReference type="GO" id="GO:0005886">
    <property type="term" value="C:plasma membrane"/>
    <property type="evidence" value="ECO:0007669"/>
    <property type="project" value="UniProtKB-SubCell"/>
</dbReference>
<feature type="transmembrane region" description="Helical" evidence="13">
    <location>
        <begin position="105"/>
        <end position="129"/>
    </location>
</feature>
<dbReference type="PANTHER" id="PTHR30529:SF7">
    <property type="entry name" value="CYTOCHROME B561 BACTERIAL_NI-HYDROGENASE DOMAIN-CONTAINING PROTEIN"/>
    <property type="match status" value="1"/>
</dbReference>
<organism evidence="15 16">
    <name type="scientific">Rhodoblastus acidophilus</name>
    <name type="common">Rhodopseudomonas acidophila</name>
    <dbReference type="NCBI Taxonomy" id="1074"/>
    <lineage>
        <taxon>Bacteria</taxon>
        <taxon>Pseudomonadati</taxon>
        <taxon>Pseudomonadota</taxon>
        <taxon>Alphaproteobacteria</taxon>
        <taxon>Hyphomicrobiales</taxon>
        <taxon>Rhodoblastaceae</taxon>
        <taxon>Rhodoblastus</taxon>
    </lineage>
</organism>
<dbReference type="RefSeq" id="WP_088520285.1">
    <property type="nucleotide sequence ID" value="NZ_FYDG01000003.1"/>
</dbReference>
<evidence type="ECO:0000256" key="10">
    <source>
        <dbReference type="ARBA" id="ARBA00023004"/>
    </source>
</evidence>